<sequence length="56" mass="6159">MTDITGKVVKVLTSNLEHPAGSFIKEVDVSQMAAGTYLYTLQTGKNKFTKRLVVTK</sequence>
<dbReference type="InterPro" id="IPR026444">
    <property type="entry name" value="Secre_tail"/>
</dbReference>
<dbReference type="Pfam" id="PF18962">
    <property type="entry name" value="Por_Secre_tail"/>
    <property type="match status" value="1"/>
</dbReference>
<reference evidence="2" key="1">
    <citation type="submission" date="2020-02" db="EMBL/GenBank/DDBJ databases">
        <authorList>
            <person name="Meier V. D."/>
        </authorList>
    </citation>
    <scope>NUCLEOTIDE SEQUENCE</scope>
    <source>
        <strain evidence="2">AVDCRST_MAG56</strain>
    </source>
</reference>
<dbReference type="AlphaFoldDB" id="A0A6J4JX34"/>
<gene>
    <name evidence="2" type="ORF">AVDCRST_MAG56-4454</name>
</gene>
<protein>
    <recommendedName>
        <fullName evidence="1">Secretion system C-terminal sorting domain-containing protein</fullName>
    </recommendedName>
</protein>
<name>A0A6J4JX34_9SPHI</name>
<dbReference type="NCBIfam" id="TIGR04183">
    <property type="entry name" value="Por_Secre_tail"/>
    <property type="match status" value="1"/>
</dbReference>
<dbReference type="EMBL" id="CADCTQ010000376">
    <property type="protein sequence ID" value="CAA9289583.1"/>
    <property type="molecule type" value="Genomic_DNA"/>
</dbReference>
<accession>A0A6J4JX34</accession>
<evidence type="ECO:0000313" key="2">
    <source>
        <dbReference type="EMBL" id="CAA9289583.1"/>
    </source>
</evidence>
<organism evidence="2">
    <name type="scientific">uncultured Cytophagales bacterium</name>
    <dbReference type="NCBI Taxonomy" id="158755"/>
    <lineage>
        <taxon>Bacteria</taxon>
        <taxon>Pseudomonadati</taxon>
        <taxon>Bacteroidota</taxon>
        <taxon>Sphingobacteriia</taxon>
        <taxon>Sphingobacteriales</taxon>
        <taxon>environmental samples</taxon>
    </lineage>
</organism>
<feature type="domain" description="Secretion system C-terminal sorting" evidence="1">
    <location>
        <begin position="2"/>
        <end position="54"/>
    </location>
</feature>
<evidence type="ECO:0000259" key="1">
    <source>
        <dbReference type="Pfam" id="PF18962"/>
    </source>
</evidence>
<proteinExistence type="predicted"/>